<evidence type="ECO:0000259" key="5">
    <source>
        <dbReference type="PROSITE" id="PS51136"/>
    </source>
</evidence>
<dbReference type="InterPro" id="IPR013136">
    <property type="entry name" value="WSTF_Acf1_Cbp146"/>
</dbReference>
<dbReference type="PROSITE" id="PS51136">
    <property type="entry name" value="WAC"/>
    <property type="match status" value="1"/>
</dbReference>
<evidence type="ECO:0008006" key="8">
    <source>
        <dbReference type="Google" id="ProtNLM"/>
    </source>
</evidence>
<comment type="caution">
    <text evidence="6">The sequence shown here is derived from an EMBL/GenBank/DDBJ whole genome shotgun (WGS) entry which is preliminary data.</text>
</comment>
<feature type="domain" description="WAC" evidence="5">
    <location>
        <begin position="22"/>
        <end position="128"/>
    </location>
</feature>
<keyword evidence="2 3" id="KW-0539">Nucleus</keyword>
<gene>
    <name evidence="6" type="ORF">PHYPO_G00015690</name>
</gene>
<dbReference type="Pfam" id="PF02791">
    <property type="entry name" value="DDT"/>
    <property type="match status" value="1"/>
</dbReference>
<dbReference type="AlphaFoldDB" id="A0A5N5N499"/>
<evidence type="ECO:0000259" key="4">
    <source>
        <dbReference type="PROSITE" id="PS50827"/>
    </source>
</evidence>
<evidence type="ECO:0000256" key="1">
    <source>
        <dbReference type="ARBA" id="ARBA00004123"/>
    </source>
</evidence>
<dbReference type="GO" id="GO:0031445">
    <property type="term" value="P:regulation of heterochromatin formation"/>
    <property type="evidence" value="ECO:0007669"/>
    <property type="project" value="TreeGrafter"/>
</dbReference>
<name>A0A5N5N499_PANHP</name>
<dbReference type="SMART" id="SM00571">
    <property type="entry name" value="DDT"/>
    <property type="match status" value="1"/>
</dbReference>
<sequence length="374" mass="42546">MPLLHKKPFVRQKPPADLKPDEEVFLCKVTHEIFRTYDEFFERTILCNSLVWSCAVTGKPGLTYQEALESEKKAKLNLQSFPKALLLPLLHLTALTQRTRLHEVCDDVCAFIKERFFPGEMVDIVSRSGARQHCQILEVIPPHSNGTVNGNVKHRIEGDSIVISDSDDEITVTSPMSPKTTPSGKRKAINPSLFKYKVQLVSPEGSEPMLVKSSQIVRKKNVFTRDRLKLLLKQHCEPVNGTIRLKEREKLKEEKKKYAERLKLWSKPREDMECDDLKELPTPMPVKTRLPPELFGDALMVLEFLKAFGELFDLKDEFPDGITLEVLEEALVGCDPEGPLCELLFFFLSAIFQAQDEEQEEVAKEQVAEADAKG</sequence>
<comment type="subcellular location">
    <subcellularLocation>
        <location evidence="1 3">Nucleus</location>
    </subcellularLocation>
</comment>
<dbReference type="PANTHER" id="PTHR46510:SF1">
    <property type="entry name" value="BROMODOMAIN ADJACENT TO ZINC FINGER DOMAIN PROTEIN 1A"/>
    <property type="match status" value="1"/>
</dbReference>
<protein>
    <recommendedName>
        <fullName evidence="8">WAC domain-containing protein</fullName>
    </recommendedName>
</protein>
<proteinExistence type="predicted"/>
<dbReference type="InterPro" id="IPR047171">
    <property type="entry name" value="BAZ1A"/>
</dbReference>
<dbReference type="Pfam" id="PF10537">
    <property type="entry name" value="WAC_Acf1_DNA_bd"/>
    <property type="match status" value="1"/>
</dbReference>
<dbReference type="GO" id="GO:0045740">
    <property type="term" value="P:positive regulation of DNA replication"/>
    <property type="evidence" value="ECO:0007669"/>
    <property type="project" value="TreeGrafter"/>
</dbReference>
<evidence type="ECO:0000256" key="3">
    <source>
        <dbReference type="PROSITE-ProRule" id="PRU00475"/>
    </source>
</evidence>
<evidence type="ECO:0000313" key="7">
    <source>
        <dbReference type="Proteomes" id="UP000327468"/>
    </source>
</evidence>
<dbReference type="GO" id="GO:0006338">
    <property type="term" value="P:chromatin remodeling"/>
    <property type="evidence" value="ECO:0007669"/>
    <property type="project" value="InterPro"/>
</dbReference>
<accession>A0A5N5N499</accession>
<dbReference type="GO" id="GO:0006355">
    <property type="term" value="P:regulation of DNA-templated transcription"/>
    <property type="evidence" value="ECO:0007669"/>
    <property type="project" value="TreeGrafter"/>
</dbReference>
<feature type="domain" description="DDT" evidence="4">
    <location>
        <begin position="292"/>
        <end position="357"/>
    </location>
</feature>
<dbReference type="EMBL" id="VFJC01000011">
    <property type="protein sequence ID" value="KAB5562244.1"/>
    <property type="molecule type" value="Genomic_DNA"/>
</dbReference>
<dbReference type="PROSITE" id="PS50827">
    <property type="entry name" value="DDT"/>
    <property type="match status" value="1"/>
</dbReference>
<keyword evidence="7" id="KW-1185">Reference proteome</keyword>
<organism evidence="6 7">
    <name type="scientific">Pangasianodon hypophthalmus</name>
    <name type="common">Striped catfish</name>
    <name type="synonym">Helicophagus hypophthalmus</name>
    <dbReference type="NCBI Taxonomy" id="310915"/>
    <lineage>
        <taxon>Eukaryota</taxon>
        <taxon>Metazoa</taxon>
        <taxon>Chordata</taxon>
        <taxon>Craniata</taxon>
        <taxon>Vertebrata</taxon>
        <taxon>Euteleostomi</taxon>
        <taxon>Actinopterygii</taxon>
        <taxon>Neopterygii</taxon>
        <taxon>Teleostei</taxon>
        <taxon>Ostariophysi</taxon>
        <taxon>Siluriformes</taxon>
        <taxon>Pangasiidae</taxon>
        <taxon>Pangasianodon</taxon>
    </lineage>
</organism>
<dbReference type="PANTHER" id="PTHR46510">
    <property type="entry name" value="BROMODOMAIN ADJACENT TO ZINC FINGER DOMAIN PROTEIN 1A"/>
    <property type="match status" value="1"/>
</dbReference>
<dbReference type="GO" id="GO:0000228">
    <property type="term" value="C:nuclear chromosome"/>
    <property type="evidence" value="ECO:0007669"/>
    <property type="project" value="TreeGrafter"/>
</dbReference>
<dbReference type="Proteomes" id="UP000327468">
    <property type="component" value="Chromosome 10"/>
</dbReference>
<dbReference type="GO" id="GO:0008623">
    <property type="term" value="C:CHRAC"/>
    <property type="evidence" value="ECO:0007669"/>
    <property type="project" value="TreeGrafter"/>
</dbReference>
<reference evidence="6 7" key="1">
    <citation type="submission" date="2019-06" db="EMBL/GenBank/DDBJ databases">
        <title>A chromosome-scale genome assembly of the striped catfish, Pangasianodon hypophthalmus.</title>
        <authorList>
            <person name="Wen M."/>
            <person name="Zahm M."/>
            <person name="Roques C."/>
            <person name="Cabau C."/>
            <person name="Klopp C."/>
            <person name="Donnadieu C."/>
            <person name="Jouanno E."/>
            <person name="Avarre J.-C."/>
            <person name="Campet M."/>
            <person name="Ha T.T.T."/>
            <person name="Dugue R."/>
            <person name="Lampietro C."/>
            <person name="Louis A."/>
            <person name="Herpin A."/>
            <person name="Echchiki A."/>
            <person name="Berthelot C."/>
            <person name="Parey E."/>
            <person name="Roest-Crollius H."/>
            <person name="Braasch I."/>
            <person name="Postlethwait J."/>
            <person name="Bobe J."/>
            <person name="Montfort J."/>
            <person name="Bouchez O."/>
            <person name="Begum T."/>
            <person name="Schartl M."/>
            <person name="Guiguen Y."/>
        </authorList>
    </citation>
    <scope>NUCLEOTIDE SEQUENCE [LARGE SCALE GENOMIC DNA]</scope>
    <source>
        <strain evidence="6 7">Indonesia</strain>
        <tissue evidence="6">Blood</tissue>
    </source>
</reference>
<dbReference type="InterPro" id="IPR018501">
    <property type="entry name" value="DDT_dom"/>
</dbReference>
<evidence type="ECO:0000313" key="6">
    <source>
        <dbReference type="EMBL" id="KAB5562244.1"/>
    </source>
</evidence>
<evidence type="ECO:0000256" key="2">
    <source>
        <dbReference type="ARBA" id="ARBA00023242"/>
    </source>
</evidence>
<dbReference type="GO" id="GO:0003677">
    <property type="term" value="F:DNA binding"/>
    <property type="evidence" value="ECO:0007669"/>
    <property type="project" value="TreeGrafter"/>
</dbReference>